<evidence type="ECO:0000256" key="7">
    <source>
        <dbReference type="SAM" id="MobiDB-lite"/>
    </source>
</evidence>
<feature type="transmembrane region" description="Helical" evidence="8">
    <location>
        <begin position="355"/>
        <end position="373"/>
    </location>
</feature>
<sequence length="457" mass="48741">MWDDATDRIDLTGRTEPGAPEAAAPRTPRRRLRVPPRLAAIRDIAFVSFGKYGQYLVTIVTLPLTARILGTEGLGLLAIGMSAYFIGALLVDMGITTFLAAMMNADNVNRLRGNYLALRAGVLSTMGVALALGMLIDAHVHLHMVLLGLFAGGVSSFGDDWVLVAEARFGIGVVYQSIGRVLYLVLLVGLLPHFPSASVAMLCLLLSTLVNVVLTWRLTLTEHGLPSRPDGVLAMVRMGAPVLTSRLLITSYGQGAASFYSVALTAASLGLFSASDRLVRAFQSLLDAIGYGLLPRLARGREDHFWGNAFRGLRATVAIAAGVSVALWIAAPWVIPLIFGAEFTGAVEIMRVQAFILPFTALTSFVTTAVLPVQQDTRGTLIGAVVGAIFAGGALLAAVATGSVWALVFGTFTCEIAVATWYLLRVRMLRRRSDVRQDDAITEPLVPVRLAAPGGER</sequence>
<dbReference type="PANTHER" id="PTHR30250">
    <property type="entry name" value="PST FAMILY PREDICTED COLANIC ACID TRANSPORTER"/>
    <property type="match status" value="1"/>
</dbReference>
<feature type="transmembrane region" description="Helical" evidence="8">
    <location>
        <begin position="315"/>
        <end position="335"/>
    </location>
</feature>
<organism evidence="9 10">
    <name type="scientific">Rhodococcoides kroppenstedtii</name>
    <dbReference type="NCBI Taxonomy" id="293050"/>
    <lineage>
        <taxon>Bacteria</taxon>
        <taxon>Bacillati</taxon>
        <taxon>Actinomycetota</taxon>
        <taxon>Actinomycetes</taxon>
        <taxon>Mycobacteriales</taxon>
        <taxon>Nocardiaceae</taxon>
        <taxon>Rhodococcoides</taxon>
    </lineage>
</organism>
<comment type="similarity">
    <text evidence="2">Belongs to the polysaccharide synthase family.</text>
</comment>
<accession>A0A1I0TNC5</accession>
<evidence type="ECO:0000313" key="9">
    <source>
        <dbReference type="EMBL" id="SFA53255.1"/>
    </source>
</evidence>
<dbReference type="InterPro" id="IPR050833">
    <property type="entry name" value="Poly_Biosynth_Transport"/>
</dbReference>
<evidence type="ECO:0000256" key="6">
    <source>
        <dbReference type="ARBA" id="ARBA00023136"/>
    </source>
</evidence>
<evidence type="ECO:0000256" key="1">
    <source>
        <dbReference type="ARBA" id="ARBA00004651"/>
    </source>
</evidence>
<dbReference type="GO" id="GO:0005886">
    <property type="term" value="C:plasma membrane"/>
    <property type="evidence" value="ECO:0007669"/>
    <property type="project" value="UniProtKB-SubCell"/>
</dbReference>
<keyword evidence="4 8" id="KW-0812">Transmembrane</keyword>
<protein>
    <submittedName>
        <fullName evidence="9">Membrane protein involved in the export of O-antigen and teichoic acid</fullName>
    </submittedName>
</protein>
<feature type="transmembrane region" description="Helical" evidence="8">
    <location>
        <begin position="52"/>
        <end position="70"/>
    </location>
</feature>
<dbReference type="Proteomes" id="UP000182054">
    <property type="component" value="Unassembled WGS sequence"/>
</dbReference>
<gene>
    <name evidence="9" type="ORF">SAMN05444374_10850</name>
</gene>
<feature type="transmembrane region" description="Helical" evidence="8">
    <location>
        <begin position="404"/>
        <end position="424"/>
    </location>
</feature>
<feature type="transmembrane region" description="Helical" evidence="8">
    <location>
        <begin position="197"/>
        <end position="219"/>
    </location>
</feature>
<feature type="transmembrane region" description="Helical" evidence="8">
    <location>
        <begin position="169"/>
        <end position="191"/>
    </location>
</feature>
<evidence type="ECO:0000256" key="2">
    <source>
        <dbReference type="ARBA" id="ARBA00007430"/>
    </source>
</evidence>
<keyword evidence="6 8" id="KW-0472">Membrane</keyword>
<feature type="compositionally biased region" description="Basic and acidic residues" evidence="7">
    <location>
        <begin position="1"/>
        <end position="13"/>
    </location>
</feature>
<comment type="subcellular location">
    <subcellularLocation>
        <location evidence="1">Cell membrane</location>
        <topology evidence="1">Multi-pass membrane protein</topology>
    </subcellularLocation>
</comment>
<evidence type="ECO:0000256" key="5">
    <source>
        <dbReference type="ARBA" id="ARBA00022989"/>
    </source>
</evidence>
<keyword evidence="3" id="KW-1003">Cell membrane</keyword>
<dbReference type="InterPro" id="IPR002797">
    <property type="entry name" value="Polysacc_synth"/>
</dbReference>
<evidence type="ECO:0000313" key="10">
    <source>
        <dbReference type="Proteomes" id="UP000182054"/>
    </source>
</evidence>
<feature type="transmembrane region" description="Helical" evidence="8">
    <location>
        <begin position="255"/>
        <end position="274"/>
    </location>
</feature>
<reference evidence="9 10" key="1">
    <citation type="submission" date="2016-10" db="EMBL/GenBank/DDBJ databases">
        <authorList>
            <person name="de Groot N.N."/>
        </authorList>
    </citation>
    <scope>NUCLEOTIDE SEQUENCE [LARGE SCALE GENOMIC DNA]</scope>
    <source>
        <strain evidence="9 10">DSM 44908</strain>
    </source>
</reference>
<dbReference type="AlphaFoldDB" id="A0A1I0TNC5"/>
<feature type="transmembrane region" description="Helical" evidence="8">
    <location>
        <begin position="76"/>
        <end position="103"/>
    </location>
</feature>
<keyword evidence="5 8" id="KW-1133">Transmembrane helix</keyword>
<feature type="compositionally biased region" description="Low complexity" evidence="7">
    <location>
        <begin position="14"/>
        <end position="26"/>
    </location>
</feature>
<evidence type="ECO:0000256" key="3">
    <source>
        <dbReference type="ARBA" id="ARBA00022475"/>
    </source>
</evidence>
<dbReference type="EMBL" id="FOJN01000008">
    <property type="protein sequence ID" value="SFA53255.1"/>
    <property type="molecule type" value="Genomic_DNA"/>
</dbReference>
<evidence type="ECO:0000256" key="8">
    <source>
        <dbReference type="SAM" id="Phobius"/>
    </source>
</evidence>
<feature type="transmembrane region" description="Helical" evidence="8">
    <location>
        <begin position="380"/>
        <end position="398"/>
    </location>
</feature>
<proteinExistence type="inferred from homology"/>
<name>A0A1I0TNC5_9NOCA</name>
<feature type="transmembrane region" description="Helical" evidence="8">
    <location>
        <begin position="115"/>
        <end position="136"/>
    </location>
</feature>
<feature type="region of interest" description="Disordered" evidence="7">
    <location>
        <begin position="1"/>
        <end position="28"/>
    </location>
</feature>
<evidence type="ECO:0000256" key="4">
    <source>
        <dbReference type="ARBA" id="ARBA00022692"/>
    </source>
</evidence>
<dbReference type="Pfam" id="PF01943">
    <property type="entry name" value="Polysacc_synt"/>
    <property type="match status" value="1"/>
</dbReference>
<dbReference type="PANTHER" id="PTHR30250:SF10">
    <property type="entry name" value="LIPOPOLYSACCHARIDE BIOSYNTHESIS PROTEIN WZXC"/>
    <property type="match status" value="1"/>
</dbReference>